<keyword evidence="2" id="KW-1185">Reference proteome</keyword>
<name>A0ABW7DY82_STRRO</name>
<organism evidence="1 2">
    <name type="scientific">Streptomyces rochei</name>
    <name type="common">Streptomyces parvullus</name>
    <dbReference type="NCBI Taxonomy" id="1928"/>
    <lineage>
        <taxon>Bacteria</taxon>
        <taxon>Bacillati</taxon>
        <taxon>Actinomycetota</taxon>
        <taxon>Actinomycetes</taxon>
        <taxon>Kitasatosporales</taxon>
        <taxon>Streptomycetaceae</taxon>
        <taxon>Streptomyces</taxon>
        <taxon>Streptomyces rochei group</taxon>
    </lineage>
</organism>
<dbReference type="Proteomes" id="UP001605990">
    <property type="component" value="Unassembled WGS sequence"/>
</dbReference>
<reference evidence="1 2" key="1">
    <citation type="submission" date="2024-10" db="EMBL/GenBank/DDBJ databases">
        <title>Draft genome assembly of a novel steroid transforming actinomycete isolated from African clawed frog Xenopus laevis.</title>
        <authorList>
            <person name="Bragin E."/>
            <person name="Kollerov V."/>
            <person name="Donova M.V."/>
        </authorList>
    </citation>
    <scope>NUCLEOTIDE SEQUENCE [LARGE SCALE GENOMIC DNA]</scope>
    <source>
        <strain evidence="1 2">MTOC-St3</strain>
    </source>
</reference>
<sequence length="64" mass="7621">VYTTHRSKPAAYRAVEDEKERVELGMSRVVRIAVEQWDVDAQRWVRYENVWDKTTDRIAGEQRA</sequence>
<protein>
    <submittedName>
        <fullName evidence="1">Uncharacterized protein</fullName>
    </submittedName>
</protein>
<feature type="non-terminal residue" evidence="1">
    <location>
        <position position="1"/>
    </location>
</feature>
<dbReference type="RefSeq" id="WP_394393559.1">
    <property type="nucleotide sequence ID" value="NZ_JBIENY010000174.1"/>
</dbReference>
<evidence type="ECO:0000313" key="2">
    <source>
        <dbReference type="Proteomes" id="UP001605990"/>
    </source>
</evidence>
<gene>
    <name evidence="1" type="ORF">ACGU38_10750</name>
</gene>
<comment type="caution">
    <text evidence="1">The sequence shown here is derived from an EMBL/GenBank/DDBJ whole genome shotgun (WGS) entry which is preliminary data.</text>
</comment>
<proteinExistence type="predicted"/>
<dbReference type="EMBL" id="JBIENY010000174">
    <property type="protein sequence ID" value="MFG6295834.1"/>
    <property type="molecule type" value="Genomic_DNA"/>
</dbReference>
<evidence type="ECO:0000313" key="1">
    <source>
        <dbReference type="EMBL" id="MFG6295834.1"/>
    </source>
</evidence>
<accession>A0ABW7DY82</accession>